<evidence type="ECO:0000256" key="3">
    <source>
        <dbReference type="ARBA" id="ARBA00023163"/>
    </source>
</evidence>
<dbReference type="SUPFAM" id="SSF48498">
    <property type="entry name" value="Tetracyclin repressor-like, C-terminal domain"/>
    <property type="match status" value="1"/>
</dbReference>
<evidence type="ECO:0000256" key="4">
    <source>
        <dbReference type="PROSITE-ProRule" id="PRU00335"/>
    </source>
</evidence>
<reference evidence="6 7" key="1">
    <citation type="submission" date="2017-06" db="EMBL/GenBank/DDBJ databases">
        <authorList>
            <person name="Kim H.J."/>
            <person name="Triplett B.A."/>
        </authorList>
    </citation>
    <scope>NUCLEOTIDE SEQUENCE [LARGE SCALE GENOMIC DNA]</scope>
    <source>
        <strain evidence="6 7">594</strain>
    </source>
</reference>
<keyword evidence="1" id="KW-0805">Transcription regulation</keyword>
<evidence type="ECO:0000259" key="5">
    <source>
        <dbReference type="PROSITE" id="PS50977"/>
    </source>
</evidence>
<dbReference type="AlphaFoldDB" id="A0A246IDD4"/>
<dbReference type="Pfam" id="PF00440">
    <property type="entry name" value="TetR_N"/>
    <property type="match status" value="1"/>
</dbReference>
<dbReference type="Pfam" id="PF02909">
    <property type="entry name" value="TetR_C_1"/>
    <property type="match status" value="1"/>
</dbReference>
<evidence type="ECO:0000256" key="2">
    <source>
        <dbReference type="ARBA" id="ARBA00023125"/>
    </source>
</evidence>
<sequence>MTRAGCRGEGPSTLPTGPLAPHLGEPYFYNVEIILPDRIRRCQSNGARLMKQVEKRGKGPRGLAKADITRAAISELESVGEAGFTLRKVAARLGCDPMTIVYHFRSKEGLFRAMAGWISEQLDGVDATRPWDGRLVQLAEGLRSLALGYPSTFRLMQRFMNTGVSDYKHSESVLQALEEAGVSEEQLAQLCLGWYACVIGLALAEVDGLLQPASQTELEEIEMLDPTAFPITTRCTESFRNLPRGAVFSLTLETFLLGIRGRAAGGGTRGACESV</sequence>
<dbReference type="GO" id="GO:0003700">
    <property type="term" value="F:DNA-binding transcription factor activity"/>
    <property type="evidence" value="ECO:0007669"/>
    <property type="project" value="TreeGrafter"/>
</dbReference>
<dbReference type="Gene3D" id="1.10.10.60">
    <property type="entry name" value="Homeodomain-like"/>
    <property type="match status" value="1"/>
</dbReference>
<dbReference type="PROSITE" id="PS50977">
    <property type="entry name" value="HTH_TETR_2"/>
    <property type="match status" value="1"/>
</dbReference>
<evidence type="ECO:0000313" key="7">
    <source>
        <dbReference type="Proteomes" id="UP000197090"/>
    </source>
</evidence>
<dbReference type="Gene3D" id="1.10.357.10">
    <property type="entry name" value="Tetracycline Repressor, domain 2"/>
    <property type="match status" value="1"/>
</dbReference>
<gene>
    <name evidence="6" type="ORF">CEE63_03190</name>
</gene>
<dbReference type="PANTHER" id="PTHR30055">
    <property type="entry name" value="HTH-TYPE TRANSCRIPTIONAL REGULATOR RUTR"/>
    <property type="match status" value="1"/>
</dbReference>
<dbReference type="InterPro" id="IPR004111">
    <property type="entry name" value="Repressor_TetR_C"/>
</dbReference>
<feature type="DNA-binding region" description="H-T-H motif" evidence="4">
    <location>
        <begin position="85"/>
        <end position="104"/>
    </location>
</feature>
<dbReference type="InterPro" id="IPR036271">
    <property type="entry name" value="Tet_transcr_reg_TetR-rel_C_sf"/>
</dbReference>
<evidence type="ECO:0000313" key="6">
    <source>
        <dbReference type="EMBL" id="OWQ78028.1"/>
    </source>
</evidence>
<dbReference type="InterPro" id="IPR009057">
    <property type="entry name" value="Homeodomain-like_sf"/>
</dbReference>
<organism evidence="6 7">
    <name type="scientific">Stenotrophomonas maltophilia</name>
    <name type="common">Pseudomonas maltophilia</name>
    <name type="synonym">Xanthomonas maltophilia</name>
    <dbReference type="NCBI Taxonomy" id="40324"/>
    <lineage>
        <taxon>Bacteria</taxon>
        <taxon>Pseudomonadati</taxon>
        <taxon>Pseudomonadota</taxon>
        <taxon>Gammaproteobacteria</taxon>
        <taxon>Lysobacterales</taxon>
        <taxon>Lysobacteraceae</taxon>
        <taxon>Stenotrophomonas</taxon>
        <taxon>Stenotrophomonas maltophilia group</taxon>
    </lineage>
</organism>
<keyword evidence="2 4" id="KW-0238">DNA-binding</keyword>
<feature type="domain" description="HTH tetR-type" evidence="5">
    <location>
        <begin position="62"/>
        <end position="122"/>
    </location>
</feature>
<evidence type="ECO:0000256" key="1">
    <source>
        <dbReference type="ARBA" id="ARBA00023015"/>
    </source>
</evidence>
<comment type="caution">
    <text evidence="6">The sequence shown here is derived from an EMBL/GenBank/DDBJ whole genome shotgun (WGS) entry which is preliminary data.</text>
</comment>
<dbReference type="SUPFAM" id="SSF46689">
    <property type="entry name" value="Homeodomain-like"/>
    <property type="match status" value="1"/>
</dbReference>
<dbReference type="Proteomes" id="UP000197090">
    <property type="component" value="Unassembled WGS sequence"/>
</dbReference>
<dbReference type="GO" id="GO:0045892">
    <property type="term" value="P:negative regulation of DNA-templated transcription"/>
    <property type="evidence" value="ECO:0007669"/>
    <property type="project" value="InterPro"/>
</dbReference>
<name>A0A246IDD4_STEMA</name>
<dbReference type="InterPro" id="IPR001647">
    <property type="entry name" value="HTH_TetR"/>
</dbReference>
<accession>A0A246IDD4</accession>
<protein>
    <submittedName>
        <fullName evidence="6">TetR family transcriptional regulator</fullName>
    </submittedName>
</protein>
<dbReference type="GO" id="GO:0000976">
    <property type="term" value="F:transcription cis-regulatory region binding"/>
    <property type="evidence" value="ECO:0007669"/>
    <property type="project" value="TreeGrafter"/>
</dbReference>
<dbReference type="PANTHER" id="PTHR30055:SF151">
    <property type="entry name" value="TRANSCRIPTIONAL REGULATORY PROTEIN"/>
    <property type="match status" value="1"/>
</dbReference>
<dbReference type="EMBL" id="NIVX01000026">
    <property type="protein sequence ID" value="OWQ78028.1"/>
    <property type="molecule type" value="Genomic_DNA"/>
</dbReference>
<proteinExistence type="predicted"/>
<keyword evidence="3" id="KW-0804">Transcription</keyword>
<dbReference type="InterPro" id="IPR050109">
    <property type="entry name" value="HTH-type_TetR-like_transc_reg"/>
</dbReference>